<evidence type="ECO:0000313" key="3">
    <source>
        <dbReference type="Proteomes" id="UP000291236"/>
    </source>
</evidence>
<proteinExistence type="predicted"/>
<reference evidence="2 3" key="1">
    <citation type="submission" date="2018-12" db="EMBL/GenBank/DDBJ databases">
        <title>Rubrispira sanarue gen. nov., sp., nov., a member of the order Silvanigrellales, isolated from a brackish lake in Hamamatsu Japan.</title>
        <authorList>
            <person name="Maejima Y."/>
            <person name="Iino T."/>
            <person name="Muraguchi Y."/>
            <person name="Fukuda K."/>
            <person name="Nojiri H."/>
            <person name="Ohkuma M."/>
            <person name="Moriuchi R."/>
            <person name="Dohra H."/>
            <person name="Kimbara K."/>
            <person name="Shintani M."/>
        </authorList>
    </citation>
    <scope>NUCLEOTIDE SEQUENCE [LARGE SCALE GENOMIC DNA]</scope>
    <source>
        <strain evidence="2 3">RF1110005</strain>
    </source>
</reference>
<gene>
    <name evidence="2" type="ORF">JCM31447_22870</name>
</gene>
<accession>A0A4P2VW69</accession>
<dbReference type="RefSeq" id="WP_130610492.1">
    <property type="nucleotide sequence ID" value="NZ_AP019368.1"/>
</dbReference>
<sequence length="266" mass="29822">MLQNENMNEKELESWKKTIKNHFETFSLTKDKKNELELLLLKSDNFSHRTAISHNKLLNLKKFKGILIKNQKFIFSHLGVAAIAAIVTFATLEGFESNNHDILSEMAFLPDSESLPADFDLVGDAAALPQLTLESLPNQAFKPVIPKKIAQKYEANEGRFFYLKGQQGVSISMKPLAPTLPHSTSEIHSTRPSTLYIVKLSQKNENAFPKQRVLRKITSSTGKVRRVYAWQDGAYGYAIVQPQNISDGSLSADPFQTSEENSPLSP</sequence>
<evidence type="ECO:0000256" key="1">
    <source>
        <dbReference type="SAM" id="Phobius"/>
    </source>
</evidence>
<organism evidence="2 3">
    <name type="scientific">Fluviispira sanaruensis</name>
    <dbReference type="NCBI Taxonomy" id="2493639"/>
    <lineage>
        <taxon>Bacteria</taxon>
        <taxon>Pseudomonadati</taxon>
        <taxon>Bdellovibrionota</taxon>
        <taxon>Oligoflexia</taxon>
        <taxon>Silvanigrellales</taxon>
        <taxon>Silvanigrellaceae</taxon>
        <taxon>Fluviispira</taxon>
    </lineage>
</organism>
<keyword evidence="3" id="KW-1185">Reference proteome</keyword>
<dbReference type="OrthoDB" id="5294137at2"/>
<keyword evidence="1" id="KW-0472">Membrane</keyword>
<protein>
    <submittedName>
        <fullName evidence="2">Uncharacterized protein</fullName>
    </submittedName>
</protein>
<dbReference type="Proteomes" id="UP000291236">
    <property type="component" value="Chromosome"/>
</dbReference>
<feature type="transmembrane region" description="Helical" evidence="1">
    <location>
        <begin position="73"/>
        <end position="92"/>
    </location>
</feature>
<dbReference type="KEGG" id="sbf:JCM31447_22870"/>
<dbReference type="AlphaFoldDB" id="A0A4P2VW69"/>
<keyword evidence="1" id="KW-1133">Transmembrane helix</keyword>
<keyword evidence="1" id="KW-0812">Transmembrane</keyword>
<name>A0A4P2VW69_FLUSA</name>
<dbReference type="EMBL" id="AP019368">
    <property type="protein sequence ID" value="BBH53835.1"/>
    <property type="molecule type" value="Genomic_DNA"/>
</dbReference>
<evidence type="ECO:0000313" key="2">
    <source>
        <dbReference type="EMBL" id="BBH53835.1"/>
    </source>
</evidence>